<reference evidence="1 2" key="1">
    <citation type="submission" date="2016-10" db="EMBL/GenBank/DDBJ databases">
        <authorList>
            <person name="de Groot N.N."/>
        </authorList>
    </citation>
    <scope>NUCLEOTIDE SEQUENCE [LARGE SCALE GENOMIC DNA]</scope>
    <source>
        <strain evidence="1 2">DSM 25927</strain>
    </source>
</reference>
<proteinExistence type="predicted"/>
<gene>
    <name evidence="1" type="ORF">SAMN04488038_101171</name>
</gene>
<dbReference type="Gene3D" id="3.40.50.1240">
    <property type="entry name" value="Phosphoglycerate mutase-like"/>
    <property type="match status" value="1"/>
</dbReference>
<name>A0A1H8ZUZ9_9GAMM</name>
<dbReference type="AlphaFoldDB" id="A0A1H8ZUZ9"/>
<organism evidence="1 2">
    <name type="scientific">Solimonas aquatica</name>
    <dbReference type="NCBI Taxonomy" id="489703"/>
    <lineage>
        <taxon>Bacteria</taxon>
        <taxon>Pseudomonadati</taxon>
        <taxon>Pseudomonadota</taxon>
        <taxon>Gammaproteobacteria</taxon>
        <taxon>Nevskiales</taxon>
        <taxon>Nevskiaceae</taxon>
        <taxon>Solimonas</taxon>
    </lineage>
</organism>
<dbReference type="OrthoDB" id="9783269at2"/>
<dbReference type="GO" id="GO:0016791">
    <property type="term" value="F:phosphatase activity"/>
    <property type="evidence" value="ECO:0007669"/>
    <property type="project" value="TreeGrafter"/>
</dbReference>
<dbReference type="SMART" id="SM00855">
    <property type="entry name" value="PGAM"/>
    <property type="match status" value="1"/>
</dbReference>
<dbReference type="InterPro" id="IPR050275">
    <property type="entry name" value="PGM_Phosphatase"/>
</dbReference>
<evidence type="ECO:0000313" key="2">
    <source>
        <dbReference type="Proteomes" id="UP000199233"/>
    </source>
</evidence>
<keyword evidence="2" id="KW-1185">Reference proteome</keyword>
<dbReference type="PANTHER" id="PTHR48100:SF1">
    <property type="entry name" value="HISTIDINE PHOSPHATASE FAMILY PROTEIN-RELATED"/>
    <property type="match status" value="1"/>
</dbReference>
<dbReference type="InterPro" id="IPR029033">
    <property type="entry name" value="His_PPase_superfam"/>
</dbReference>
<dbReference type="GO" id="GO:0005737">
    <property type="term" value="C:cytoplasm"/>
    <property type="evidence" value="ECO:0007669"/>
    <property type="project" value="TreeGrafter"/>
</dbReference>
<dbReference type="RefSeq" id="WP_093280747.1">
    <property type="nucleotide sequence ID" value="NZ_FOFS01000001.1"/>
</dbReference>
<dbReference type="CDD" id="cd07067">
    <property type="entry name" value="HP_PGM_like"/>
    <property type="match status" value="1"/>
</dbReference>
<sequence length="178" mass="19461">MHVGLLRHGETLLPGRYCGRTDVLLSEQGHSAMSAVLAGSSWQRVISSPLSRCAHFAQAYAADHGIACALDARWCELDFGEWENSSAAELQARDAQRLGDFWRDPLANPPPGGERLQSLQARVSAAWEEALTQAREENLLIVTHGGPLRVLLAQQRGLPLGQCLQMEVPLASLRLIEC</sequence>
<dbReference type="Pfam" id="PF00300">
    <property type="entry name" value="His_Phos_1"/>
    <property type="match status" value="1"/>
</dbReference>
<dbReference type="EMBL" id="FOFS01000001">
    <property type="protein sequence ID" value="SEP68259.1"/>
    <property type="molecule type" value="Genomic_DNA"/>
</dbReference>
<evidence type="ECO:0000313" key="1">
    <source>
        <dbReference type="EMBL" id="SEP68259.1"/>
    </source>
</evidence>
<dbReference type="PANTHER" id="PTHR48100">
    <property type="entry name" value="BROAD-SPECIFICITY PHOSPHATASE YOR283W-RELATED"/>
    <property type="match status" value="1"/>
</dbReference>
<protein>
    <submittedName>
        <fullName evidence="1">Alpha-ribazole phosphatase</fullName>
    </submittedName>
</protein>
<dbReference type="Proteomes" id="UP000199233">
    <property type="component" value="Unassembled WGS sequence"/>
</dbReference>
<dbReference type="SUPFAM" id="SSF53254">
    <property type="entry name" value="Phosphoglycerate mutase-like"/>
    <property type="match status" value="1"/>
</dbReference>
<accession>A0A1H8ZUZ9</accession>
<dbReference type="STRING" id="489703.SAMN04488038_101171"/>
<dbReference type="InterPro" id="IPR013078">
    <property type="entry name" value="His_Pase_superF_clade-1"/>
</dbReference>